<evidence type="ECO:0000256" key="1">
    <source>
        <dbReference type="SAM" id="MobiDB-lite"/>
    </source>
</evidence>
<dbReference type="PROSITE" id="PS51154">
    <property type="entry name" value="MACRO"/>
    <property type="match status" value="1"/>
</dbReference>
<protein>
    <submittedName>
        <fullName evidence="3">Appr-1-p processing protein</fullName>
    </submittedName>
</protein>
<dbReference type="PANTHER" id="PTHR11106:SF27">
    <property type="entry name" value="MACRO DOMAIN-CONTAINING PROTEIN"/>
    <property type="match status" value="1"/>
</dbReference>
<evidence type="ECO:0000259" key="2">
    <source>
        <dbReference type="PROSITE" id="PS51154"/>
    </source>
</evidence>
<reference evidence="3" key="2">
    <citation type="submission" date="2021-04" db="EMBL/GenBank/DDBJ databases">
        <authorList>
            <person name="Podell S."/>
        </authorList>
    </citation>
    <scope>NUCLEOTIDE SEQUENCE</scope>
    <source>
        <strain evidence="3">Hildebrandi</strain>
    </source>
</reference>
<feature type="domain" description="Macro" evidence="2">
    <location>
        <begin position="4"/>
        <end position="216"/>
    </location>
</feature>
<reference evidence="3" key="1">
    <citation type="journal article" date="2021" name="Sci. Rep.">
        <title>Diploid genomic architecture of Nitzschia inconspicua, an elite biomass production diatom.</title>
        <authorList>
            <person name="Oliver A."/>
            <person name="Podell S."/>
            <person name="Pinowska A."/>
            <person name="Traller J.C."/>
            <person name="Smith S.R."/>
            <person name="McClure R."/>
            <person name="Beliaev A."/>
            <person name="Bohutskyi P."/>
            <person name="Hill E.A."/>
            <person name="Rabines A."/>
            <person name="Zheng H."/>
            <person name="Allen L.Z."/>
            <person name="Kuo A."/>
            <person name="Grigoriev I.V."/>
            <person name="Allen A.E."/>
            <person name="Hazlebeck D."/>
            <person name="Allen E.E."/>
        </authorList>
    </citation>
    <scope>NUCLEOTIDE SEQUENCE</scope>
    <source>
        <strain evidence="3">Hildebrandi</strain>
    </source>
</reference>
<keyword evidence="4" id="KW-1185">Reference proteome</keyword>
<dbReference type="EMBL" id="JAGRRH010000017">
    <property type="protein sequence ID" value="KAG7352201.1"/>
    <property type="molecule type" value="Genomic_DNA"/>
</dbReference>
<accession>A0A9K3KZW1</accession>
<feature type="compositionally biased region" description="Basic and acidic residues" evidence="1">
    <location>
        <begin position="226"/>
        <end position="240"/>
    </location>
</feature>
<organism evidence="3 4">
    <name type="scientific">Nitzschia inconspicua</name>
    <dbReference type="NCBI Taxonomy" id="303405"/>
    <lineage>
        <taxon>Eukaryota</taxon>
        <taxon>Sar</taxon>
        <taxon>Stramenopiles</taxon>
        <taxon>Ochrophyta</taxon>
        <taxon>Bacillariophyta</taxon>
        <taxon>Bacillariophyceae</taxon>
        <taxon>Bacillariophycidae</taxon>
        <taxon>Bacillariales</taxon>
        <taxon>Bacillariaceae</taxon>
        <taxon>Nitzschia</taxon>
    </lineage>
</organism>
<proteinExistence type="predicted"/>
<dbReference type="OrthoDB" id="6133115at2759"/>
<dbReference type="AlphaFoldDB" id="A0A9K3KZW1"/>
<name>A0A9K3KZW1_9STRA</name>
<evidence type="ECO:0000313" key="4">
    <source>
        <dbReference type="Proteomes" id="UP000693970"/>
    </source>
</evidence>
<feature type="compositionally biased region" description="Basic and acidic residues" evidence="1">
    <location>
        <begin position="247"/>
        <end position="256"/>
    </location>
</feature>
<dbReference type="SMART" id="SM00506">
    <property type="entry name" value="A1pp"/>
    <property type="match status" value="1"/>
</dbReference>
<dbReference type="Pfam" id="PF01661">
    <property type="entry name" value="Macro"/>
    <property type="match status" value="1"/>
</dbReference>
<sequence length="283" mass="30581">MMLKTVASFALGRGISLNIARGSVLDFAAPASGVGAIVNAANEGCLGGGGVDGAISDAGGSNLMRDREALPQLQGMRDVRCETGRAVITGPGDYGKLYVPYVVHAVGPAYFRYQGMIMEGREDDPFALPDTLLFSAYQESLQRCQENGITDVGFSLLSAGIFRGEQSMPKVLAIGIMAIRDWVSKTADVGKLKSVTLCGFSEKEAILLQNVGRTILGEGALEISTKERDAGNGRKKEESPKQSCVGEYRDRDHVQRQDWYSGREQQQEIRKAKRSSRNTNGNH</sequence>
<dbReference type="PANTHER" id="PTHR11106">
    <property type="entry name" value="GANGLIOSIDE INDUCED DIFFERENTIATION ASSOCIATED PROTEIN 2-RELATED"/>
    <property type="match status" value="1"/>
</dbReference>
<gene>
    <name evidence="3" type="ORF">IV203_008249</name>
</gene>
<comment type="caution">
    <text evidence="3">The sequence shown here is derived from an EMBL/GenBank/DDBJ whole genome shotgun (WGS) entry which is preliminary data.</text>
</comment>
<feature type="region of interest" description="Disordered" evidence="1">
    <location>
        <begin position="226"/>
        <end position="283"/>
    </location>
</feature>
<dbReference type="InterPro" id="IPR002589">
    <property type="entry name" value="Macro_dom"/>
</dbReference>
<evidence type="ECO:0000313" key="3">
    <source>
        <dbReference type="EMBL" id="KAG7352201.1"/>
    </source>
</evidence>
<dbReference type="Proteomes" id="UP000693970">
    <property type="component" value="Unassembled WGS sequence"/>
</dbReference>